<dbReference type="InterPro" id="IPR052360">
    <property type="entry name" value="Transcr_Regulatory_Proteins"/>
</dbReference>
<dbReference type="GO" id="GO:0046872">
    <property type="term" value="F:metal ion binding"/>
    <property type="evidence" value="ECO:0007669"/>
    <property type="project" value="UniProtKB-KW"/>
</dbReference>
<sequence length="200" mass="21742">MNSSAKRPGRRGGTKSKTRCDTCKSVGPPGTGSVAVFDIPLAESAGSRERRAFEYYFHKAGPSLSGVLDQAFCGGAVLQICRAEPLVWDAIIPLSVLYGRPPIHETLPWLLINDVVAVRHRYHSEEGKADMMVAMVSCILFIAIELLQGSHKGARLAFGAYTTATSTIAALEPVFRHLGTCVVPQSIYMARTSTVQLRFF</sequence>
<organism evidence="8 9">
    <name type="scientific">Penicillium nalgiovense</name>
    <dbReference type="NCBI Taxonomy" id="60175"/>
    <lineage>
        <taxon>Eukaryota</taxon>
        <taxon>Fungi</taxon>
        <taxon>Dikarya</taxon>
        <taxon>Ascomycota</taxon>
        <taxon>Pezizomycotina</taxon>
        <taxon>Eurotiomycetes</taxon>
        <taxon>Eurotiomycetidae</taxon>
        <taxon>Eurotiales</taxon>
        <taxon>Aspergillaceae</taxon>
        <taxon>Penicillium</taxon>
    </lineage>
</organism>
<evidence type="ECO:0000256" key="1">
    <source>
        <dbReference type="ARBA" id="ARBA00022723"/>
    </source>
</evidence>
<keyword evidence="4" id="KW-0238">DNA-binding</keyword>
<evidence type="ECO:0000313" key="8">
    <source>
        <dbReference type="EMBL" id="OQE78487.1"/>
    </source>
</evidence>
<gene>
    <name evidence="8" type="ORF">PENNAL_c0056G07938</name>
</gene>
<proteinExistence type="predicted"/>
<feature type="compositionally biased region" description="Basic residues" evidence="7">
    <location>
        <begin position="7"/>
        <end position="17"/>
    </location>
</feature>
<keyword evidence="5" id="KW-0804">Transcription</keyword>
<keyword evidence="9" id="KW-1185">Reference proteome</keyword>
<dbReference type="AlphaFoldDB" id="A0A1V6XTJ7"/>
<name>A0A1V6XTJ7_PENNA</name>
<keyword evidence="6" id="KW-0539">Nucleus</keyword>
<evidence type="ECO:0000256" key="4">
    <source>
        <dbReference type="ARBA" id="ARBA00023125"/>
    </source>
</evidence>
<accession>A0A1V6XTJ7</accession>
<evidence type="ECO:0000256" key="2">
    <source>
        <dbReference type="ARBA" id="ARBA00022833"/>
    </source>
</evidence>
<evidence type="ECO:0000256" key="6">
    <source>
        <dbReference type="ARBA" id="ARBA00023242"/>
    </source>
</evidence>
<reference evidence="9" key="1">
    <citation type="journal article" date="2017" name="Nat. Microbiol.">
        <title>Global analysis of biosynthetic gene clusters reveals vast potential of secondary metabolite production in Penicillium species.</title>
        <authorList>
            <person name="Nielsen J.C."/>
            <person name="Grijseels S."/>
            <person name="Prigent S."/>
            <person name="Ji B."/>
            <person name="Dainat J."/>
            <person name="Nielsen K.F."/>
            <person name="Frisvad J.C."/>
            <person name="Workman M."/>
            <person name="Nielsen J."/>
        </authorList>
    </citation>
    <scope>NUCLEOTIDE SEQUENCE [LARGE SCALE GENOMIC DNA]</scope>
    <source>
        <strain evidence="9">IBT 13039</strain>
    </source>
</reference>
<dbReference type="STRING" id="60175.A0A1V6XTJ7"/>
<dbReference type="EMBL" id="MOOB01000056">
    <property type="protein sequence ID" value="OQE78487.1"/>
    <property type="molecule type" value="Genomic_DNA"/>
</dbReference>
<keyword evidence="2" id="KW-0862">Zinc</keyword>
<keyword evidence="1" id="KW-0479">Metal-binding</keyword>
<dbReference type="PANTHER" id="PTHR36206:SF14">
    <property type="entry name" value="ZN(2)-C6 FUNGAL-TYPE DOMAIN-CONTAINING PROTEIN-RELATED"/>
    <property type="match status" value="1"/>
</dbReference>
<dbReference type="GO" id="GO:0003677">
    <property type="term" value="F:DNA binding"/>
    <property type="evidence" value="ECO:0007669"/>
    <property type="project" value="UniProtKB-KW"/>
</dbReference>
<evidence type="ECO:0000313" key="9">
    <source>
        <dbReference type="Proteomes" id="UP000191691"/>
    </source>
</evidence>
<evidence type="ECO:0000256" key="7">
    <source>
        <dbReference type="SAM" id="MobiDB-lite"/>
    </source>
</evidence>
<comment type="caution">
    <text evidence="8">The sequence shown here is derived from an EMBL/GenBank/DDBJ whole genome shotgun (WGS) entry which is preliminary data.</text>
</comment>
<dbReference type="Proteomes" id="UP000191691">
    <property type="component" value="Unassembled WGS sequence"/>
</dbReference>
<evidence type="ECO:0000256" key="3">
    <source>
        <dbReference type="ARBA" id="ARBA00023015"/>
    </source>
</evidence>
<feature type="region of interest" description="Disordered" evidence="7">
    <location>
        <begin position="1"/>
        <end position="26"/>
    </location>
</feature>
<protein>
    <submittedName>
        <fullName evidence="8">Uncharacterized protein</fullName>
    </submittedName>
</protein>
<keyword evidence="3" id="KW-0805">Transcription regulation</keyword>
<evidence type="ECO:0000256" key="5">
    <source>
        <dbReference type="ARBA" id="ARBA00023163"/>
    </source>
</evidence>
<dbReference type="PANTHER" id="PTHR36206">
    <property type="entry name" value="ASPERCRYPTIN BIOSYNTHESIS CLUSTER-SPECIFIC TRANSCRIPTION REGULATOR ATNN-RELATED"/>
    <property type="match status" value="1"/>
</dbReference>